<feature type="domain" description="Replication initiator protein A C-terminal" evidence="3">
    <location>
        <begin position="228"/>
        <end position="302"/>
    </location>
</feature>
<dbReference type="InterPro" id="IPR010724">
    <property type="entry name" value="RepA_N"/>
</dbReference>
<gene>
    <name evidence="4" type="primary">repA</name>
</gene>
<feature type="domain" description="Replication initiator A N-terminal" evidence="2">
    <location>
        <begin position="15"/>
        <end position="89"/>
    </location>
</feature>
<dbReference type="AlphaFoldDB" id="A0A0C5BH47"/>
<dbReference type="EMBL" id="KJ922127">
    <property type="protein sequence ID" value="AJM87269.1"/>
    <property type="molecule type" value="Genomic_DNA"/>
</dbReference>
<proteinExistence type="predicted"/>
<evidence type="ECO:0000313" key="4">
    <source>
        <dbReference type="EMBL" id="AJM87269.1"/>
    </source>
</evidence>
<dbReference type="RefSeq" id="WP_030061463.1">
    <property type="nucleotide sequence ID" value="NZ_CP048644.1"/>
</dbReference>
<reference evidence="4" key="1">
    <citation type="journal article" date="2015" name="Antimicrob. Agents Chemother.">
        <title>Dissemination of the Same cfr-Carrying Plasmid among Methicillin-Resistant Staphylococcus aureus and Coagulase-Negative Staphylococcal Isolates in China.</title>
        <authorList>
            <person name="Cai J.C."/>
            <person name="Hu Y.Y."/>
            <person name="Zhou H.W."/>
            <person name="Chen G.X."/>
            <person name="Zhang R."/>
        </authorList>
    </citation>
    <scope>NUCLEOTIDE SEQUENCE</scope>
    <source>
        <strain evidence="4">417</strain>
        <plasmid evidence="4">pLRSA417</plasmid>
    </source>
</reference>
<evidence type="ECO:0000259" key="3">
    <source>
        <dbReference type="Pfam" id="PF18008"/>
    </source>
</evidence>
<dbReference type="Pfam" id="PF06970">
    <property type="entry name" value="RepA_N"/>
    <property type="match status" value="1"/>
</dbReference>
<dbReference type="Pfam" id="PF18008">
    <property type="entry name" value="Bac_RepA_C"/>
    <property type="match status" value="1"/>
</dbReference>
<protein>
    <submittedName>
        <fullName evidence="4">Replication initiator protein</fullName>
    </submittedName>
</protein>
<feature type="region of interest" description="Disordered" evidence="1">
    <location>
        <begin position="132"/>
        <end position="152"/>
    </location>
</feature>
<organism evidence="4">
    <name type="scientific">Staphylococcus aureus</name>
    <dbReference type="NCBI Taxonomy" id="1280"/>
    <lineage>
        <taxon>Bacteria</taxon>
        <taxon>Bacillati</taxon>
        <taxon>Bacillota</taxon>
        <taxon>Bacilli</taxon>
        <taxon>Bacillales</taxon>
        <taxon>Staphylococcaceae</taxon>
        <taxon>Staphylococcus</taxon>
    </lineage>
</organism>
<dbReference type="InterPro" id="IPR041151">
    <property type="entry name" value="Bac_RepA_C"/>
</dbReference>
<accession>A0A0C5BH47</accession>
<evidence type="ECO:0000256" key="1">
    <source>
        <dbReference type="SAM" id="MobiDB-lite"/>
    </source>
</evidence>
<keyword evidence="4" id="KW-0614">Plasmid</keyword>
<geneLocation type="plasmid" evidence="4">
    <name>pLRSA417</name>
</geneLocation>
<name>A0A0C5BH47_STAAU</name>
<evidence type="ECO:0000259" key="2">
    <source>
        <dbReference type="Pfam" id="PF06970"/>
    </source>
</evidence>
<sequence>MSKQFFTVEENYKERFYQLPKVFFTNPNYKDLSNDAKIAYAILRDRLQLSIKNNWIDTEGNIYFIYTVADLEVILNCGNKKITKIKKELENVDLLIQKRQGLNKPNLLYLLKPAITKNDIYEIDKAENEVEPLQDKEMSKGHVQKCQKDTSRNVETTRLEMSKGHTNDTDFIDTDFIDTESNDMNNMNDINQHSNHSNHFSNTHDKESLKYIELQEFPELSKSYINNFSYEEVKSIKSVILKARKSFNNKYDTGYMLEDIDEELLLVLKRFKGYLVKKQEKVSNMEGYLMRSIIAELEEMHTTIMRRKNMENNPMFLFK</sequence>